<name>F0LHI0_THEBM</name>
<dbReference type="OrthoDB" id="5583at2157"/>
<evidence type="ECO:0000313" key="10">
    <source>
        <dbReference type="Proteomes" id="UP000007478"/>
    </source>
</evidence>
<comment type="function">
    <text evidence="7">Ferredoxins are iron-sulfur proteins that transfer electrons in a wide variety of metabolic reactions.</text>
</comment>
<dbReference type="eggNOG" id="arCOG00349">
    <property type="taxonomic scope" value="Archaea"/>
</dbReference>
<evidence type="ECO:0000256" key="7">
    <source>
        <dbReference type="RuleBase" id="RU368020"/>
    </source>
</evidence>
<evidence type="ECO:0000256" key="6">
    <source>
        <dbReference type="ARBA" id="ARBA00023014"/>
    </source>
</evidence>
<dbReference type="GO" id="GO:0005506">
    <property type="term" value="F:iron ion binding"/>
    <property type="evidence" value="ECO:0007669"/>
    <property type="project" value="UniProtKB-UniRule"/>
</dbReference>
<dbReference type="PANTHER" id="PTHR36923:SF3">
    <property type="entry name" value="FERREDOXIN"/>
    <property type="match status" value="1"/>
</dbReference>
<evidence type="ECO:0000256" key="3">
    <source>
        <dbReference type="ARBA" id="ARBA00022723"/>
    </source>
</evidence>
<comment type="cofactor">
    <cofactor evidence="1">
        <name>[4Fe-4S] cluster</name>
        <dbReference type="ChEBI" id="CHEBI:49883"/>
    </cofactor>
</comment>
<dbReference type="Gene3D" id="3.30.70.20">
    <property type="match status" value="1"/>
</dbReference>
<dbReference type="KEGG" id="tba:TERMP_01332"/>
<evidence type="ECO:0000256" key="2">
    <source>
        <dbReference type="ARBA" id="ARBA00022448"/>
    </source>
</evidence>
<evidence type="ECO:0000259" key="8">
    <source>
        <dbReference type="PROSITE" id="PS51379"/>
    </source>
</evidence>
<dbReference type="PANTHER" id="PTHR36923">
    <property type="entry name" value="FERREDOXIN"/>
    <property type="match status" value="1"/>
</dbReference>
<dbReference type="PROSITE" id="PS51379">
    <property type="entry name" value="4FE4S_FER_2"/>
    <property type="match status" value="1"/>
</dbReference>
<evidence type="ECO:0000313" key="9">
    <source>
        <dbReference type="EMBL" id="ADT84307.1"/>
    </source>
</evidence>
<dbReference type="RefSeq" id="WP_013467605.1">
    <property type="nucleotide sequence ID" value="NC_014804.1"/>
</dbReference>
<dbReference type="InterPro" id="IPR001080">
    <property type="entry name" value="3Fe4S_ferredoxin"/>
</dbReference>
<evidence type="ECO:0000256" key="5">
    <source>
        <dbReference type="ARBA" id="ARBA00023004"/>
    </source>
</evidence>
<dbReference type="PRINTS" id="PR00352">
    <property type="entry name" value="3FE4SFRDOXIN"/>
</dbReference>
<dbReference type="Pfam" id="PF13459">
    <property type="entry name" value="Fer4_15"/>
    <property type="match status" value="1"/>
</dbReference>
<dbReference type="EMBL" id="CP002372">
    <property type="protein sequence ID" value="ADT84307.1"/>
    <property type="molecule type" value="Genomic_DNA"/>
</dbReference>
<keyword evidence="6 7" id="KW-0411">Iron-sulfur</keyword>
<dbReference type="GO" id="GO:0051536">
    <property type="term" value="F:iron-sulfur cluster binding"/>
    <property type="evidence" value="ECO:0007669"/>
    <property type="project" value="UniProtKB-KW"/>
</dbReference>
<dbReference type="PATRIC" id="fig|391623.17.peg.1332"/>
<keyword evidence="5 7" id="KW-0408">Iron</keyword>
<dbReference type="InterPro" id="IPR051269">
    <property type="entry name" value="Fe-S_cluster_ET"/>
</dbReference>
<dbReference type="SUPFAM" id="SSF54862">
    <property type="entry name" value="4Fe-4S ferredoxins"/>
    <property type="match status" value="1"/>
</dbReference>
<keyword evidence="4 7" id="KW-0249">Electron transport</keyword>
<dbReference type="Proteomes" id="UP000007478">
    <property type="component" value="Chromosome"/>
</dbReference>
<feature type="domain" description="4Fe-4S ferredoxin-type" evidence="8">
    <location>
        <begin position="4"/>
        <end position="32"/>
    </location>
</feature>
<dbReference type="HOGENOM" id="CLU_139698_6_4_2"/>
<protein>
    <recommendedName>
        <fullName evidence="7">Ferredoxin</fullName>
    </recommendedName>
</protein>
<keyword evidence="2 7" id="KW-0813">Transport</keyword>
<keyword evidence="10" id="KW-1185">Reference proteome</keyword>
<organism evidence="9 10">
    <name type="scientific">Thermococcus barophilus (strain DSM 11836 / MP)</name>
    <dbReference type="NCBI Taxonomy" id="391623"/>
    <lineage>
        <taxon>Archaea</taxon>
        <taxon>Methanobacteriati</taxon>
        <taxon>Methanobacteriota</taxon>
        <taxon>Thermococci</taxon>
        <taxon>Thermococcales</taxon>
        <taxon>Thermococcaceae</taxon>
        <taxon>Thermococcus</taxon>
    </lineage>
</organism>
<dbReference type="GeneID" id="10041648"/>
<dbReference type="AlphaFoldDB" id="F0LHI0"/>
<gene>
    <name evidence="9" type="ordered locus">TERMP_01332</name>
</gene>
<keyword evidence="3 7" id="KW-0479">Metal-binding</keyword>
<sequence>MSRWKVWIDRELCVGDAVCVSFCPEVFQLDEDGKAIVLKEIIDENLYDCVKEAVDACTAACIYMEQID</sequence>
<evidence type="ECO:0000256" key="4">
    <source>
        <dbReference type="ARBA" id="ARBA00022982"/>
    </source>
</evidence>
<accession>F0LHI0</accession>
<reference evidence="9 10" key="1">
    <citation type="journal article" date="2011" name="J. Bacteriol.">
        <title>Complete genome sequence of the hyperthermophilic, piezophilic, heterotrophic, and carboxydotrophic archaeon Thermococcus barophilus MP.</title>
        <authorList>
            <person name="Vannier P."/>
            <person name="Marteinsson V.T."/>
            <person name="Fridjonsson O.H."/>
            <person name="Oger P."/>
            <person name="Jebbar M."/>
        </authorList>
    </citation>
    <scope>NUCLEOTIDE SEQUENCE [LARGE SCALE GENOMIC DNA]</scope>
    <source>
        <strain evidence="10">DSM 11836 / MP</strain>
    </source>
</reference>
<dbReference type="GO" id="GO:0009055">
    <property type="term" value="F:electron transfer activity"/>
    <property type="evidence" value="ECO:0007669"/>
    <property type="project" value="UniProtKB-UniRule"/>
</dbReference>
<proteinExistence type="predicted"/>
<dbReference type="InterPro" id="IPR017896">
    <property type="entry name" value="4Fe4S_Fe-S-bd"/>
</dbReference>
<evidence type="ECO:0000256" key="1">
    <source>
        <dbReference type="ARBA" id="ARBA00001966"/>
    </source>
</evidence>